<dbReference type="Pfam" id="PF07784">
    <property type="entry name" value="DUF1622"/>
    <property type="match status" value="1"/>
</dbReference>
<sequence length="140" mass="15198">MSIALTVRMLNSTVVSICQLLALLVISVGIIKALTIYLRRALFTWESGQAFQEGRLELGYSFSLGLSFLVGGSILKTTIAPTWNEIGQLAAIIALRTVLNHLLLKAIANHTQTPNPEPPWQGLLTPITPQKPPHESTSSP</sequence>
<keyword evidence="2" id="KW-1133">Transmembrane helix</keyword>
<evidence type="ECO:0000256" key="1">
    <source>
        <dbReference type="SAM" id="MobiDB-lite"/>
    </source>
</evidence>
<feature type="region of interest" description="Disordered" evidence="1">
    <location>
        <begin position="114"/>
        <end position="140"/>
    </location>
</feature>
<feature type="transmembrane region" description="Helical" evidence="2">
    <location>
        <begin position="12"/>
        <end position="38"/>
    </location>
</feature>
<dbReference type="PANTHER" id="PTHR38468">
    <property type="entry name" value="SLL0939 PROTEIN"/>
    <property type="match status" value="1"/>
</dbReference>
<feature type="transmembrane region" description="Helical" evidence="2">
    <location>
        <begin position="58"/>
        <end position="75"/>
    </location>
</feature>
<protein>
    <submittedName>
        <fullName evidence="3">DUF1622 domain-containing protein</fullName>
    </submittedName>
</protein>
<dbReference type="EMBL" id="JAIHOM010000152">
    <property type="protein sequence ID" value="MCW6038604.1"/>
    <property type="molecule type" value="Genomic_DNA"/>
</dbReference>
<dbReference type="RefSeq" id="WP_407810247.1">
    <property type="nucleotide sequence ID" value="NZ_JAIHOM010000152.1"/>
</dbReference>
<name>A0ABT3LBY2_9CYAN</name>
<accession>A0ABT3LBY2</accession>
<gene>
    <name evidence="3" type="ORF">K4A83_20350</name>
</gene>
<keyword evidence="4" id="KW-1185">Reference proteome</keyword>
<proteinExistence type="predicted"/>
<organism evidence="3 4">
    <name type="scientific">Spirulina subsalsa FACHB-351</name>
    <dbReference type="NCBI Taxonomy" id="234711"/>
    <lineage>
        <taxon>Bacteria</taxon>
        <taxon>Bacillati</taxon>
        <taxon>Cyanobacteriota</taxon>
        <taxon>Cyanophyceae</taxon>
        <taxon>Spirulinales</taxon>
        <taxon>Spirulinaceae</taxon>
        <taxon>Spirulina</taxon>
    </lineage>
</organism>
<keyword evidence="2" id="KW-0812">Transmembrane</keyword>
<dbReference type="PANTHER" id="PTHR38468:SF1">
    <property type="entry name" value="SLL0939 PROTEIN"/>
    <property type="match status" value="1"/>
</dbReference>
<evidence type="ECO:0000313" key="3">
    <source>
        <dbReference type="EMBL" id="MCW6038604.1"/>
    </source>
</evidence>
<reference evidence="3 4" key="1">
    <citation type="submission" date="2021-08" db="EMBL/GenBank/DDBJ databases">
        <title>Draft genome sequence of Spirulina subsalsa with high tolerance to salinity and hype-accumulation of phycocyanin.</title>
        <authorList>
            <person name="Pei H."/>
            <person name="Jiang L."/>
        </authorList>
    </citation>
    <scope>NUCLEOTIDE SEQUENCE [LARGE SCALE GENOMIC DNA]</scope>
    <source>
        <strain evidence="3 4">FACHB-351</strain>
    </source>
</reference>
<comment type="caution">
    <text evidence="3">The sequence shown here is derived from an EMBL/GenBank/DDBJ whole genome shotgun (WGS) entry which is preliminary data.</text>
</comment>
<evidence type="ECO:0000256" key="2">
    <source>
        <dbReference type="SAM" id="Phobius"/>
    </source>
</evidence>
<dbReference type="Proteomes" id="UP001526426">
    <property type="component" value="Unassembled WGS sequence"/>
</dbReference>
<keyword evidence="2" id="KW-0472">Membrane</keyword>
<evidence type="ECO:0000313" key="4">
    <source>
        <dbReference type="Proteomes" id="UP001526426"/>
    </source>
</evidence>
<dbReference type="InterPro" id="IPR012427">
    <property type="entry name" value="DUF1622"/>
</dbReference>